<keyword evidence="4" id="KW-0804">Transcription</keyword>
<accession>A0A4Q7YAG8</accession>
<feature type="domain" description="ANTAR" evidence="5">
    <location>
        <begin position="171"/>
        <end position="232"/>
    </location>
</feature>
<dbReference type="Gene3D" id="3.30.450.40">
    <property type="match status" value="1"/>
</dbReference>
<keyword evidence="3" id="KW-0805">Transcription regulation</keyword>
<dbReference type="InterPro" id="IPR012074">
    <property type="entry name" value="GAF_ANTAR"/>
</dbReference>
<dbReference type="InterPro" id="IPR003018">
    <property type="entry name" value="GAF"/>
</dbReference>
<reference evidence="6 7" key="1">
    <citation type="submission" date="2019-02" db="EMBL/GenBank/DDBJ databases">
        <title>Sequencing the genomes of 1000 actinobacteria strains.</title>
        <authorList>
            <person name="Klenk H.-P."/>
        </authorList>
    </citation>
    <scope>NUCLEOTIDE SEQUENCE [LARGE SCALE GENOMIC DNA]</scope>
    <source>
        <strain evidence="6 7">DSM 44509</strain>
    </source>
</reference>
<evidence type="ECO:0000313" key="7">
    <source>
        <dbReference type="Proteomes" id="UP000292507"/>
    </source>
</evidence>
<gene>
    <name evidence="6" type="ORF">BKA19_3115</name>
</gene>
<dbReference type="EMBL" id="SHKV01000001">
    <property type="protein sequence ID" value="RZU33393.1"/>
    <property type="molecule type" value="Genomic_DNA"/>
</dbReference>
<protein>
    <submittedName>
        <fullName evidence="6">GAF domain-containing protein</fullName>
    </submittedName>
</protein>
<proteinExistence type="predicted"/>
<dbReference type="SUPFAM" id="SSF55781">
    <property type="entry name" value="GAF domain-like"/>
    <property type="match status" value="1"/>
</dbReference>
<dbReference type="InterPro" id="IPR011006">
    <property type="entry name" value="CheY-like_superfamily"/>
</dbReference>
<evidence type="ECO:0000256" key="3">
    <source>
        <dbReference type="ARBA" id="ARBA00023015"/>
    </source>
</evidence>
<evidence type="ECO:0000313" key="6">
    <source>
        <dbReference type="EMBL" id="RZU33393.1"/>
    </source>
</evidence>
<keyword evidence="2" id="KW-0418">Kinase</keyword>
<dbReference type="RefSeq" id="WP_165400465.1">
    <property type="nucleotide sequence ID" value="NZ_POQT01000002.1"/>
</dbReference>
<evidence type="ECO:0000256" key="4">
    <source>
        <dbReference type="ARBA" id="ARBA00023163"/>
    </source>
</evidence>
<dbReference type="Proteomes" id="UP000292507">
    <property type="component" value="Unassembled WGS sequence"/>
</dbReference>
<dbReference type="PIRSF" id="PIRSF036625">
    <property type="entry name" value="GAF_ANTAR"/>
    <property type="match status" value="1"/>
</dbReference>
<dbReference type="AlphaFoldDB" id="A0A4Q7YAG8"/>
<dbReference type="Pfam" id="PF13185">
    <property type="entry name" value="GAF_2"/>
    <property type="match status" value="1"/>
</dbReference>
<dbReference type="SUPFAM" id="SSF52172">
    <property type="entry name" value="CheY-like"/>
    <property type="match status" value="1"/>
</dbReference>
<dbReference type="SMART" id="SM00065">
    <property type="entry name" value="GAF"/>
    <property type="match status" value="1"/>
</dbReference>
<evidence type="ECO:0000256" key="2">
    <source>
        <dbReference type="ARBA" id="ARBA00022777"/>
    </source>
</evidence>
<comment type="caution">
    <text evidence="6">The sequence shown here is derived from an EMBL/GenBank/DDBJ whole genome shotgun (WGS) entry which is preliminary data.</text>
</comment>
<dbReference type="PROSITE" id="PS50921">
    <property type="entry name" value="ANTAR"/>
    <property type="match status" value="1"/>
</dbReference>
<name>A0A4Q7YAG8_9ACTN</name>
<keyword evidence="7" id="KW-1185">Reference proteome</keyword>
<dbReference type="Pfam" id="PF03861">
    <property type="entry name" value="ANTAR"/>
    <property type="match status" value="1"/>
</dbReference>
<dbReference type="SMART" id="SM01012">
    <property type="entry name" value="ANTAR"/>
    <property type="match status" value="1"/>
</dbReference>
<dbReference type="InterPro" id="IPR005561">
    <property type="entry name" value="ANTAR"/>
</dbReference>
<evidence type="ECO:0000259" key="5">
    <source>
        <dbReference type="PROSITE" id="PS50921"/>
    </source>
</evidence>
<dbReference type="InterPro" id="IPR029016">
    <property type="entry name" value="GAF-like_dom_sf"/>
</dbReference>
<sequence>MSSSETSRSAQADEALDELGRMSLRQYSMDSLLQAVAELSKKVMPGNPETSVFIQDRHQRVTVSSTGQLALALDEVQYSKNQGPCLHAASTGELTEVPDTRTETRWVDYMRRAAEHGNLSSLSVPLVIDDGVSGALNIYAREAHAFDDDARSAARRFAPYASVAVGNMFDYEAAKDVARNLEVALESRAVIDQAKGILMERYKVTADQAFQLLNEASNRTNTKLRVVADELVHTGELPKPRRG</sequence>
<evidence type="ECO:0000256" key="1">
    <source>
        <dbReference type="ARBA" id="ARBA00022679"/>
    </source>
</evidence>
<dbReference type="InterPro" id="IPR036388">
    <property type="entry name" value="WH-like_DNA-bd_sf"/>
</dbReference>
<dbReference type="Gene3D" id="1.10.10.10">
    <property type="entry name" value="Winged helix-like DNA-binding domain superfamily/Winged helix DNA-binding domain"/>
    <property type="match status" value="1"/>
</dbReference>
<keyword evidence="1" id="KW-0808">Transferase</keyword>
<dbReference type="GO" id="GO:0003723">
    <property type="term" value="F:RNA binding"/>
    <property type="evidence" value="ECO:0007669"/>
    <property type="project" value="InterPro"/>
</dbReference>
<dbReference type="GO" id="GO:0016301">
    <property type="term" value="F:kinase activity"/>
    <property type="evidence" value="ECO:0007669"/>
    <property type="project" value="UniProtKB-KW"/>
</dbReference>
<organism evidence="6 7">
    <name type="scientific">Blastococcus saxobsidens</name>
    <dbReference type="NCBI Taxonomy" id="138336"/>
    <lineage>
        <taxon>Bacteria</taxon>
        <taxon>Bacillati</taxon>
        <taxon>Actinomycetota</taxon>
        <taxon>Actinomycetes</taxon>
        <taxon>Geodermatophilales</taxon>
        <taxon>Geodermatophilaceae</taxon>
        <taxon>Blastococcus</taxon>
    </lineage>
</organism>